<dbReference type="SUPFAM" id="SSF82784">
    <property type="entry name" value="OsmC-like"/>
    <property type="match status" value="1"/>
</dbReference>
<reference evidence="2" key="1">
    <citation type="submission" date="2018-03" db="EMBL/GenBank/DDBJ databases">
        <authorList>
            <person name="Blom J."/>
        </authorList>
    </citation>
    <scope>NUCLEOTIDE SEQUENCE [LARGE SCALE GENOMIC DNA]</scope>
    <source>
        <strain evidence="2">KPC-SM-21</strain>
    </source>
</reference>
<dbReference type="InterPro" id="IPR052707">
    <property type="entry name" value="OsmC_Ohr_Peroxiredoxin"/>
</dbReference>
<organism evidence="1 2">
    <name type="scientific">Acinetobacter stercoris</name>
    <dbReference type="NCBI Taxonomy" id="2126983"/>
    <lineage>
        <taxon>Bacteria</taxon>
        <taxon>Pseudomonadati</taxon>
        <taxon>Pseudomonadota</taxon>
        <taxon>Gammaproteobacteria</taxon>
        <taxon>Moraxellales</taxon>
        <taxon>Moraxellaceae</taxon>
        <taxon>Acinetobacter</taxon>
    </lineage>
</organism>
<dbReference type="AlphaFoldDB" id="A0A2U3MXX9"/>
<accession>A0A2U3MXX9</accession>
<dbReference type="Proteomes" id="UP000245974">
    <property type="component" value="Unassembled WGS sequence"/>
</dbReference>
<dbReference type="Pfam" id="PF02566">
    <property type="entry name" value="OsmC"/>
    <property type="match status" value="1"/>
</dbReference>
<dbReference type="EMBL" id="OOGT01000048">
    <property type="protein sequence ID" value="SPL70224.1"/>
    <property type="molecule type" value="Genomic_DNA"/>
</dbReference>
<dbReference type="InParanoid" id="A0A2U3MXX9"/>
<gene>
    <name evidence="1" type="ORF">KPC_1402</name>
</gene>
<dbReference type="InterPro" id="IPR036102">
    <property type="entry name" value="OsmC/Ohrsf"/>
</dbReference>
<dbReference type="OrthoDB" id="9795405at2"/>
<evidence type="ECO:0000313" key="2">
    <source>
        <dbReference type="Proteomes" id="UP000245974"/>
    </source>
</evidence>
<dbReference type="InterPro" id="IPR015946">
    <property type="entry name" value="KH_dom-like_a/b"/>
</dbReference>
<protein>
    <submittedName>
        <fullName evidence="1">OsmC-like protein</fullName>
    </submittedName>
</protein>
<dbReference type="PANTHER" id="PTHR42830">
    <property type="entry name" value="OSMOTICALLY INDUCIBLE FAMILY PROTEIN"/>
    <property type="match status" value="1"/>
</dbReference>
<evidence type="ECO:0000313" key="1">
    <source>
        <dbReference type="EMBL" id="SPL70224.1"/>
    </source>
</evidence>
<dbReference type="InterPro" id="IPR003718">
    <property type="entry name" value="OsmC/Ohr_fam"/>
</dbReference>
<dbReference type="RefSeq" id="WP_121973719.1">
    <property type="nucleotide sequence ID" value="NZ_OOGT01000048.1"/>
</dbReference>
<dbReference type="PANTHER" id="PTHR42830:SF2">
    <property type="entry name" value="OSMC_OHR FAMILY PROTEIN"/>
    <property type="match status" value="1"/>
</dbReference>
<keyword evidence="2" id="KW-1185">Reference proteome</keyword>
<name>A0A2U3MXX9_9GAMM</name>
<dbReference type="Gene3D" id="3.30.300.20">
    <property type="match status" value="1"/>
</dbReference>
<sequence>MAIHKYALQVKWTGNTGSGTQSYKAYKRDFSIQGPNKTEILGSADPAYLGDPTRWNPEDLIVASASACHKLWYLHLCSTHKINVLDYIDHATGYMDDNPTDRKAHMTHILLAPTVVIQKGHNKDLANKLHEEAHHECMIANSVNFPIHCEATILFEDETQQ</sequence>
<proteinExistence type="predicted"/>